<dbReference type="Proteomes" id="UP000194127">
    <property type="component" value="Unassembled WGS sequence"/>
</dbReference>
<name>A0A1X6MMK5_9APHY</name>
<reference evidence="2 3" key="1">
    <citation type="submission" date="2017-04" db="EMBL/GenBank/DDBJ databases">
        <title>Genome Sequence of the Model Brown-Rot Fungus Postia placenta SB12.</title>
        <authorList>
            <consortium name="DOE Joint Genome Institute"/>
            <person name="Gaskell J."/>
            <person name="Kersten P."/>
            <person name="Larrondo L.F."/>
            <person name="Canessa P."/>
            <person name="Martinez D."/>
            <person name="Hibbett D."/>
            <person name="Schmoll M."/>
            <person name="Kubicek C.P."/>
            <person name="Martinez A.T."/>
            <person name="Yadav J."/>
            <person name="Master E."/>
            <person name="Magnuson J.K."/>
            <person name="James T."/>
            <person name="Yaver D."/>
            <person name="Berka R."/>
            <person name="Labutti K."/>
            <person name="Lipzen A."/>
            <person name="Aerts A."/>
            <person name="Barry K."/>
            <person name="Henrissat B."/>
            <person name="Blanchette R."/>
            <person name="Grigoriev I."/>
            <person name="Cullen D."/>
        </authorList>
    </citation>
    <scope>NUCLEOTIDE SEQUENCE [LARGE SCALE GENOMIC DNA]</scope>
    <source>
        <strain evidence="2 3">MAD-698-R-SB12</strain>
    </source>
</reference>
<feature type="region of interest" description="Disordered" evidence="1">
    <location>
        <begin position="100"/>
        <end position="147"/>
    </location>
</feature>
<accession>A0A1X6MMK5</accession>
<evidence type="ECO:0000313" key="3">
    <source>
        <dbReference type="Proteomes" id="UP000194127"/>
    </source>
</evidence>
<protein>
    <submittedName>
        <fullName evidence="2">Uncharacterized protein</fullName>
    </submittedName>
</protein>
<organism evidence="2 3">
    <name type="scientific">Postia placenta MAD-698-R-SB12</name>
    <dbReference type="NCBI Taxonomy" id="670580"/>
    <lineage>
        <taxon>Eukaryota</taxon>
        <taxon>Fungi</taxon>
        <taxon>Dikarya</taxon>
        <taxon>Basidiomycota</taxon>
        <taxon>Agaricomycotina</taxon>
        <taxon>Agaricomycetes</taxon>
        <taxon>Polyporales</taxon>
        <taxon>Adustoporiaceae</taxon>
        <taxon>Rhodonia</taxon>
    </lineage>
</organism>
<keyword evidence="3" id="KW-1185">Reference proteome</keyword>
<dbReference type="RefSeq" id="XP_024334461.1">
    <property type="nucleotide sequence ID" value="XM_024477167.1"/>
</dbReference>
<dbReference type="AlphaFoldDB" id="A0A1X6MMK5"/>
<feature type="compositionally biased region" description="Polar residues" evidence="1">
    <location>
        <begin position="120"/>
        <end position="132"/>
    </location>
</feature>
<sequence length="260" mass="30020">MYSQPLAVRAATHDLIQLSIIDNAGQYAAQRRRASERRPRRPNRYDVVYRRPYDQGVTLIDDDAESCWEYRPPRRAIARLRTTNRSTDGTTPAQAYAANYRQRSDRRDAYSSDVSAMARPSTSSNDAPSTSMAADVREARPRHRQSRAEAHGYYLGEAYRMYRVGCNAILPSIIDLARHLYMHDISVAEWPTYSNDARRRTRWGLRLRTGDRDRSKLRASRARKGKPTISKFATRRLTPSSYRSEIVSLPFQLELHKLLL</sequence>
<evidence type="ECO:0000313" key="2">
    <source>
        <dbReference type="EMBL" id="OSX57667.1"/>
    </source>
</evidence>
<evidence type="ECO:0000256" key="1">
    <source>
        <dbReference type="SAM" id="MobiDB-lite"/>
    </source>
</evidence>
<proteinExistence type="predicted"/>
<dbReference type="GeneID" id="36322117"/>
<gene>
    <name evidence="2" type="ORF">POSPLADRAFT_1036728</name>
</gene>
<dbReference type="EMBL" id="KZ110607">
    <property type="protein sequence ID" value="OSX57667.1"/>
    <property type="molecule type" value="Genomic_DNA"/>
</dbReference>